<comment type="caution">
    <text evidence="4">The sequence shown here is derived from an EMBL/GenBank/DDBJ whole genome shotgun (WGS) entry which is preliminary data.</text>
</comment>
<dbReference type="Proteomes" id="UP000012589">
    <property type="component" value="Unassembled WGS sequence"/>
</dbReference>
<dbReference type="GO" id="GO:0007165">
    <property type="term" value="P:signal transduction"/>
    <property type="evidence" value="ECO:0007669"/>
    <property type="project" value="InterPro"/>
</dbReference>
<feature type="domain" description="GGDEF" evidence="3">
    <location>
        <begin position="504"/>
        <end position="634"/>
    </location>
</feature>
<proteinExistence type="predicted"/>
<dbReference type="GO" id="GO:0016020">
    <property type="term" value="C:membrane"/>
    <property type="evidence" value="ECO:0007669"/>
    <property type="project" value="InterPro"/>
</dbReference>
<evidence type="ECO:0000313" key="5">
    <source>
        <dbReference type="Proteomes" id="UP000012589"/>
    </source>
</evidence>
<gene>
    <name evidence="4" type="ORF">C823_01912</name>
</gene>
<feature type="domain" description="HAMP" evidence="2">
    <location>
        <begin position="313"/>
        <end position="365"/>
    </location>
</feature>
<dbReference type="STRING" id="1235802.C823_01912"/>
<dbReference type="PROSITE" id="PS50887">
    <property type="entry name" value="GGDEF"/>
    <property type="match status" value="1"/>
</dbReference>
<dbReference type="GO" id="GO:0052621">
    <property type="term" value="F:diguanylate cyclase activity"/>
    <property type="evidence" value="ECO:0007669"/>
    <property type="project" value="TreeGrafter"/>
</dbReference>
<dbReference type="PANTHER" id="PTHR45138:SF9">
    <property type="entry name" value="DIGUANYLATE CYCLASE DGCM-RELATED"/>
    <property type="match status" value="1"/>
</dbReference>
<dbReference type="Gene3D" id="3.30.70.270">
    <property type="match status" value="1"/>
</dbReference>
<dbReference type="InterPro" id="IPR000160">
    <property type="entry name" value="GGDEF_dom"/>
</dbReference>
<dbReference type="NCBIfam" id="TIGR00254">
    <property type="entry name" value="GGDEF"/>
    <property type="match status" value="1"/>
</dbReference>
<dbReference type="InterPro" id="IPR043128">
    <property type="entry name" value="Rev_trsase/Diguanyl_cyclase"/>
</dbReference>
<dbReference type="PATRIC" id="fig|1235802.3.peg.2023"/>
<dbReference type="InterPro" id="IPR029787">
    <property type="entry name" value="Nucleotide_cyclase"/>
</dbReference>
<reference evidence="4 5" key="1">
    <citation type="journal article" date="2014" name="Genome Announc.">
        <title>Draft genome sequences of the altered schaedler flora, a defined bacterial community from gnotobiotic mice.</title>
        <authorList>
            <person name="Wannemuehler M.J."/>
            <person name="Overstreet A.M."/>
            <person name="Ward D.V."/>
            <person name="Phillips G.J."/>
        </authorList>
    </citation>
    <scope>NUCLEOTIDE SEQUENCE [LARGE SCALE GENOMIC DNA]</scope>
    <source>
        <strain evidence="4 5">ASF492</strain>
    </source>
</reference>
<dbReference type="OrthoDB" id="9805474at2"/>
<keyword evidence="1" id="KW-0812">Transmembrane</keyword>
<dbReference type="SUPFAM" id="SSF55073">
    <property type="entry name" value="Nucleotide cyclase"/>
    <property type="match status" value="1"/>
</dbReference>
<evidence type="ECO:0000259" key="3">
    <source>
        <dbReference type="PROSITE" id="PS50887"/>
    </source>
</evidence>
<dbReference type="CDD" id="cd06225">
    <property type="entry name" value="HAMP"/>
    <property type="match status" value="1"/>
</dbReference>
<name>N2AR30_9FIRM</name>
<dbReference type="InterPro" id="IPR003660">
    <property type="entry name" value="HAMP_dom"/>
</dbReference>
<dbReference type="Gene3D" id="6.10.340.10">
    <property type="match status" value="1"/>
</dbReference>
<dbReference type="SUPFAM" id="SSF158472">
    <property type="entry name" value="HAMP domain-like"/>
    <property type="match status" value="1"/>
</dbReference>
<keyword evidence="1" id="KW-0472">Membrane</keyword>
<evidence type="ECO:0000259" key="2">
    <source>
        <dbReference type="PROSITE" id="PS50885"/>
    </source>
</evidence>
<dbReference type="Pfam" id="PF00990">
    <property type="entry name" value="GGDEF"/>
    <property type="match status" value="1"/>
</dbReference>
<feature type="transmembrane region" description="Helical" evidence="1">
    <location>
        <begin position="284"/>
        <end position="304"/>
    </location>
</feature>
<dbReference type="InterPro" id="IPR050469">
    <property type="entry name" value="Diguanylate_Cyclase"/>
</dbReference>
<evidence type="ECO:0000313" key="4">
    <source>
        <dbReference type="EMBL" id="EMZ28545.1"/>
    </source>
</evidence>
<evidence type="ECO:0000256" key="1">
    <source>
        <dbReference type="SAM" id="Phobius"/>
    </source>
</evidence>
<dbReference type="PROSITE" id="PS50885">
    <property type="entry name" value="HAMP"/>
    <property type="match status" value="1"/>
</dbReference>
<keyword evidence="5" id="KW-1185">Reference proteome</keyword>
<accession>N2AR30</accession>
<sequence>MKPLKEIISRYMNRVTLIMISFLIIVIICVQSADTHRQAYDDAVMTFRQIEQVLEQNSAEIAETKKEYSQTCLYNAEAIAYLIQEKPSVLESVEELRRIAVFMEVDEIHIFDETGRIFAGTHPKYFDFTFDSGEQMMFFKPMLSDKSLKLVQDITPNVAEAKLMQYSALWSADGKFIVQVGMSPVNVMKETQKNELSYLFSLFRVNPEASYYAIDRTSGEIVGSTELDCVHKNAEEIGFSLADIESQPNGFHANVNGHNSFCVFKTIDSNYIGRVLTRRVLYEWILMNTIVLLGCLALIAVVLMRAVTRYTNHYVVEDIYHINKKLHAIAAGNLDEVIDIRSSTEFSELSSDINRMKKSLLDSGRKMSYVLSKTNLYIGVYEYNEHTLPVRFTECVPQILGLSPEKTKQLCSNYRLFREFLSQLRSQPFANEDNVFKLDERYIKVEEISENSNVFGVMIDVTEETVKRLQIEQERDIDHLTGLYNRRGLESFLASCFVKPQEFRESALVMIDADNLKIVNDTYGHEGGDAYLKQLAVILEKFAPGHSAAARLGGDEFVLFLYKYQTKEALFNAVAALEKLQNNSRAYLNEELHIPLSFSFGCCLTEGYTDYQVLLKEADEKMYENKKARKLGRS</sequence>
<dbReference type="CDD" id="cd01949">
    <property type="entry name" value="GGDEF"/>
    <property type="match status" value="1"/>
</dbReference>
<keyword evidence="1" id="KW-1133">Transmembrane helix</keyword>
<dbReference type="AlphaFoldDB" id="N2AR30"/>
<dbReference type="EMBL" id="AQFT01000063">
    <property type="protein sequence ID" value="EMZ28545.1"/>
    <property type="molecule type" value="Genomic_DNA"/>
</dbReference>
<protein>
    <submittedName>
        <fullName evidence="4">Diguanylate cyclase (GGDEF) domain-containing protein</fullName>
    </submittedName>
</protein>
<dbReference type="SMART" id="SM00267">
    <property type="entry name" value="GGDEF"/>
    <property type="match status" value="1"/>
</dbReference>
<dbReference type="HOGENOM" id="CLU_028012_0_0_9"/>
<organism evidence="4 5">
    <name type="scientific">Eubacterium plexicaudatum ASF492</name>
    <dbReference type="NCBI Taxonomy" id="1235802"/>
    <lineage>
        <taxon>Bacteria</taxon>
        <taxon>Bacillati</taxon>
        <taxon>Bacillota</taxon>
        <taxon>Clostridia</taxon>
        <taxon>Eubacteriales</taxon>
        <taxon>Eubacteriaceae</taxon>
        <taxon>Eubacterium</taxon>
    </lineage>
</organism>
<dbReference type="eggNOG" id="COG2199">
    <property type="taxonomic scope" value="Bacteria"/>
</dbReference>
<dbReference type="PANTHER" id="PTHR45138">
    <property type="entry name" value="REGULATORY COMPONENTS OF SENSORY TRANSDUCTION SYSTEM"/>
    <property type="match status" value="1"/>
</dbReference>